<feature type="transmembrane region" description="Helical" evidence="8">
    <location>
        <begin position="258"/>
        <end position="286"/>
    </location>
</feature>
<gene>
    <name evidence="9" type="ORF">G7Y82_11685</name>
</gene>
<evidence type="ECO:0000256" key="1">
    <source>
        <dbReference type="ARBA" id="ARBA00004651"/>
    </source>
</evidence>
<feature type="transmembrane region" description="Helical" evidence="8">
    <location>
        <begin position="56"/>
        <end position="78"/>
    </location>
</feature>
<dbReference type="GO" id="GO:0005886">
    <property type="term" value="C:plasma membrane"/>
    <property type="evidence" value="ECO:0007669"/>
    <property type="project" value="UniProtKB-SubCell"/>
</dbReference>
<keyword evidence="3" id="KW-1003">Cell membrane</keyword>
<evidence type="ECO:0000256" key="7">
    <source>
        <dbReference type="SAM" id="MobiDB-lite"/>
    </source>
</evidence>
<keyword evidence="5 8" id="KW-1133">Transmembrane helix</keyword>
<dbReference type="InterPro" id="IPR053166">
    <property type="entry name" value="UPF0718_permease"/>
</dbReference>
<accession>A0A969W988</accession>
<evidence type="ECO:0000256" key="3">
    <source>
        <dbReference type="ARBA" id="ARBA00022475"/>
    </source>
</evidence>
<dbReference type="PANTHER" id="PTHR42775:SF1">
    <property type="entry name" value="PERMEASE RV2963-RELATED"/>
    <property type="match status" value="1"/>
</dbReference>
<comment type="similarity">
    <text evidence="2">Belongs to the UPF0718 family.</text>
</comment>
<organism evidence="9 10">
    <name type="scientific">Solimonas marina</name>
    <dbReference type="NCBI Taxonomy" id="2714601"/>
    <lineage>
        <taxon>Bacteria</taxon>
        <taxon>Pseudomonadati</taxon>
        <taxon>Pseudomonadota</taxon>
        <taxon>Gammaproteobacteria</taxon>
        <taxon>Nevskiales</taxon>
        <taxon>Nevskiaceae</taxon>
        <taxon>Solimonas</taxon>
    </lineage>
</organism>
<dbReference type="InterPro" id="IPR005524">
    <property type="entry name" value="DUF318"/>
</dbReference>
<dbReference type="EMBL" id="JAAVXB010000006">
    <property type="protein sequence ID" value="NKF22982.1"/>
    <property type="molecule type" value="Genomic_DNA"/>
</dbReference>
<dbReference type="Proteomes" id="UP000653472">
    <property type="component" value="Unassembled WGS sequence"/>
</dbReference>
<evidence type="ECO:0000256" key="4">
    <source>
        <dbReference type="ARBA" id="ARBA00022692"/>
    </source>
</evidence>
<evidence type="ECO:0000313" key="10">
    <source>
        <dbReference type="Proteomes" id="UP000653472"/>
    </source>
</evidence>
<comment type="caution">
    <text evidence="9">The sequence shown here is derived from an EMBL/GenBank/DDBJ whole genome shotgun (WGS) entry which is preliminary data.</text>
</comment>
<evidence type="ECO:0000256" key="6">
    <source>
        <dbReference type="ARBA" id="ARBA00023136"/>
    </source>
</evidence>
<feature type="transmembrane region" description="Helical" evidence="8">
    <location>
        <begin position="298"/>
        <end position="320"/>
    </location>
</feature>
<keyword evidence="4 8" id="KW-0812">Transmembrane</keyword>
<keyword evidence="10" id="KW-1185">Reference proteome</keyword>
<protein>
    <submittedName>
        <fullName evidence="9">Permease</fullName>
    </submittedName>
</protein>
<dbReference type="PANTHER" id="PTHR42775">
    <property type="entry name" value="PERMEASE RV2963-RELATED"/>
    <property type="match status" value="1"/>
</dbReference>
<sequence length="397" mass="43035">MHAVGDALWLALRMFWQLFWGLSLGFALSAIIEVMVSKDQMSRLMPDARFGSIARASVLGMVSSSCSYAAVAMTRSVVRKGGDFTAAMCFQFAATNLVIELGVLMWLLLGWQFALAEFVGGVVMIVLIALGLRLFVSRALRDDAVEHAHGDAMGRMEGHAQMAMAQQDGNWRDRLFSRQGWIAVSHNYVMNWSMVWTDVLIGMLIAGALGSWIPDQAWKTVFFEGHGVLSAVWGALIGPFIALLSFTCSVGNVPLASVLWNGGIAFGGVIAFIFGDLIIPPILNIYRKYYGGRVTLRLLLAFYLTMALAALAVEALFTPLGLVPQGGHATVVSASIRLNYTAVLNALFGLVAVILGVVFMRSGGPKMMRMMASGAHSHHGPHQHHEHEAAHDHAPHG</sequence>
<feature type="transmembrane region" description="Helical" evidence="8">
    <location>
        <begin position="194"/>
        <end position="213"/>
    </location>
</feature>
<feature type="transmembrane region" description="Helical" evidence="8">
    <location>
        <begin position="15"/>
        <end position="36"/>
    </location>
</feature>
<feature type="compositionally biased region" description="Basic and acidic residues" evidence="7">
    <location>
        <begin position="383"/>
        <end position="397"/>
    </location>
</feature>
<evidence type="ECO:0000256" key="8">
    <source>
        <dbReference type="SAM" id="Phobius"/>
    </source>
</evidence>
<dbReference type="AlphaFoldDB" id="A0A969W988"/>
<keyword evidence="6 8" id="KW-0472">Membrane</keyword>
<feature type="transmembrane region" description="Helical" evidence="8">
    <location>
        <begin position="115"/>
        <end position="136"/>
    </location>
</feature>
<proteinExistence type="inferred from homology"/>
<name>A0A969W988_9GAMM</name>
<evidence type="ECO:0000256" key="5">
    <source>
        <dbReference type="ARBA" id="ARBA00022989"/>
    </source>
</evidence>
<feature type="region of interest" description="Disordered" evidence="7">
    <location>
        <begin position="371"/>
        <end position="397"/>
    </location>
</feature>
<evidence type="ECO:0000256" key="2">
    <source>
        <dbReference type="ARBA" id="ARBA00006386"/>
    </source>
</evidence>
<feature type="transmembrane region" description="Helical" evidence="8">
    <location>
        <begin position="225"/>
        <end position="246"/>
    </location>
</feature>
<evidence type="ECO:0000313" key="9">
    <source>
        <dbReference type="EMBL" id="NKF22982.1"/>
    </source>
</evidence>
<feature type="transmembrane region" description="Helical" evidence="8">
    <location>
        <begin position="84"/>
        <end position="108"/>
    </location>
</feature>
<comment type="subcellular location">
    <subcellularLocation>
        <location evidence="1">Cell membrane</location>
        <topology evidence="1">Multi-pass membrane protein</topology>
    </subcellularLocation>
</comment>
<reference evidence="9" key="1">
    <citation type="submission" date="2020-03" db="EMBL/GenBank/DDBJ databases">
        <title>Solimonas marina sp. nov., isolated from deep seawater of the Pacific Ocean.</title>
        <authorList>
            <person name="Liu X."/>
            <person name="Lai Q."/>
            <person name="Sun F."/>
            <person name="Gai Y."/>
            <person name="Li G."/>
            <person name="Shao Z."/>
        </authorList>
    </citation>
    <scope>NUCLEOTIDE SEQUENCE</scope>
    <source>
        <strain evidence="9">C16B3</strain>
    </source>
</reference>
<feature type="transmembrane region" description="Helical" evidence="8">
    <location>
        <begin position="340"/>
        <end position="360"/>
    </location>
</feature>
<dbReference type="Pfam" id="PF03773">
    <property type="entry name" value="ArsP_1"/>
    <property type="match status" value="1"/>
</dbReference>